<reference evidence="2 3" key="1">
    <citation type="submission" date="2020-04" db="EMBL/GenBank/DDBJ databases">
        <authorList>
            <person name="Yin C."/>
        </authorList>
    </citation>
    <scope>NUCLEOTIDE SEQUENCE [LARGE SCALE GENOMIC DNA]</scope>
    <source>
        <strain evidence="2 3">Ak56</strain>
    </source>
</reference>
<evidence type="ECO:0008006" key="4">
    <source>
        <dbReference type="Google" id="ProtNLM"/>
    </source>
</evidence>
<dbReference type="Proteomes" id="UP000552864">
    <property type="component" value="Unassembled WGS sequence"/>
</dbReference>
<name>A0A847SLJ6_9BACT</name>
<keyword evidence="1" id="KW-0472">Membrane</keyword>
<evidence type="ECO:0000313" key="2">
    <source>
        <dbReference type="EMBL" id="NLR81034.1"/>
    </source>
</evidence>
<feature type="transmembrane region" description="Helical" evidence="1">
    <location>
        <begin position="106"/>
        <end position="130"/>
    </location>
</feature>
<gene>
    <name evidence="2" type="ORF">HGH91_20560</name>
</gene>
<protein>
    <recommendedName>
        <fullName evidence="4">DUF3592 domain-containing protein</fullName>
    </recommendedName>
</protein>
<sequence length="136" mass="15214">MIIYLVFIVVGTVLLAGALVSLKSRLAFVKNGERVLGTVTQLVEKKDDEGTWYIPVFDICSRHYEAIAYRHDAGSSSTEWQIGEKAAFIFEPGKPDTLRFLRYWEIFGWSLSLLAVGVDLLLIGGGYFLLRGYFGA</sequence>
<comment type="caution">
    <text evidence="2">The sequence shown here is derived from an EMBL/GenBank/DDBJ whole genome shotgun (WGS) entry which is preliminary data.</text>
</comment>
<dbReference type="RefSeq" id="WP_168740693.1">
    <property type="nucleotide sequence ID" value="NZ_JABAHZ010000005.1"/>
</dbReference>
<organism evidence="2 3">
    <name type="scientific">Chitinophaga eiseniae</name>
    <dbReference type="NCBI Taxonomy" id="634771"/>
    <lineage>
        <taxon>Bacteria</taxon>
        <taxon>Pseudomonadati</taxon>
        <taxon>Bacteroidota</taxon>
        <taxon>Chitinophagia</taxon>
        <taxon>Chitinophagales</taxon>
        <taxon>Chitinophagaceae</taxon>
        <taxon>Chitinophaga</taxon>
    </lineage>
</organism>
<dbReference type="AlphaFoldDB" id="A0A847SLJ6"/>
<dbReference type="EMBL" id="JABAHZ010000005">
    <property type="protein sequence ID" value="NLR81034.1"/>
    <property type="molecule type" value="Genomic_DNA"/>
</dbReference>
<evidence type="ECO:0000313" key="3">
    <source>
        <dbReference type="Proteomes" id="UP000552864"/>
    </source>
</evidence>
<proteinExistence type="predicted"/>
<keyword evidence="1" id="KW-0812">Transmembrane</keyword>
<accession>A0A847SLJ6</accession>
<keyword evidence="1" id="KW-1133">Transmembrane helix</keyword>
<evidence type="ECO:0000256" key="1">
    <source>
        <dbReference type="SAM" id="Phobius"/>
    </source>
</evidence>
<keyword evidence="3" id="KW-1185">Reference proteome</keyword>